<dbReference type="SUPFAM" id="SSF52540">
    <property type="entry name" value="P-loop containing nucleoside triphosphate hydrolases"/>
    <property type="match status" value="1"/>
</dbReference>
<keyword evidence="4" id="KW-0347">Helicase</keyword>
<keyword evidence="15" id="KW-1185">Reference proteome</keyword>
<feature type="compositionally biased region" description="Polar residues" evidence="11">
    <location>
        <begin position="924"/>
        <end position="953"/>
    </location>
</feature>
<evidence type="ECO:0000259" key="12">
    <source>
        <dbReference type="PROSITE" id="PS51192"/>
    </source>
</evidence>
<dbReference type="CDD" id="cd18795">
    <property type="entry name" value="SF2_C_Ski2"/>
    <property type="match status" value="1"/>
</dbReference>
<dbReference type="GO" id="GO:0005524">
    <property type="term" value="F:ATP binding"/>
    <property type="evidence" value="ECO:0007669"/>
    <property type="project" value="UniProtKB-KW"/>
</dbReference>
<feature type="region of interest" description="Disordered" evidence="11">
    <location>
        <begin position="1038"/>
        <end position="1057"/>
    </location>
</feature>
<organism evidence="14 15">
    <name type="scientific">Photinus pyralis</name>
    <name type="common">Common eastern firefly</name>
    <name type="synonym">Lampyris pyralis</name>
    <dbReference type="NCBI Taxonomy" id="7054"/>
    <lineage>
        <taxon>Eukaryota</taxon>
        <taxon>Metazoa</taxon>
        <taxon>Ecdysozoa</taxon>
        <taxon>Arthropoda</taxon>
        <taxon>Hexapoda</taxon>
        <taxon>Insecta</taxon>
        <taxon>Pterygota</taxon>
        <taxon>Neoptera</taxon>
        <taxon>Endopterygota</taxon>
        <taxon>Coleoptera</taxon>
        <taxon>Polyphaga</taxon>
        <taxon>Elateriformia</taxon>
        <taxon>Elateroidea</taxon>
        <taxon>Lampyridae</taxon>
        <taxon>Lampyrinae</taxon>
        <taxon>Photinus</taxon>
    </lineage>
</organism>
<dbReference type="PROSITE" id="PS51194">
    <property type="entry name" value="HELICASE_CTER"/>
    <property type="match status" value="1"/>
</dbReference>
<dbReference type="InterPro" id="IPR052247">
    <property type="entry name" value="Meiotic_Crossover_Helicase"/>
</dbReference>
<evidence type="ECO:0000256" key="2">
    <source>
        <dbReference type="ARBA" id="ARBA00022741"/>
    </source>
</evidence>
<dbReference type="Gene3D" id="1.10.3380.10">
    <property type="entry name" value="Sec63 N-terminal domain-like domain"/>
    <property type="match status" value="1"/>
</dbReference>
<comment type="catalytic activity">
    <reaction evidence="8">
        <text>Couples ATP hydrolysis with the unwinding of duplex DNA by translocating in the 3'-5' direction.</text>
        <dbReference type="EC" id="5.6.2.4"/>
    </reaction>
</comment>
<dbReference type="FunFam" id="1.10.10.10:FF:000012">
    <property type="entry name" value="U5 small nuclear ribonucleoprotein helicase"/>
    <property type="match status" value="1"/>
</dbReference>
<dbReference type="InterPro" id="IPR004179">
    <property type="entry name" value="Sec63-dom"/>
</dbReference>
<feature type="region of interest" description="Disordered" evidence="11">
    <location>
        <begin position="906"/>
        <end position="953"/>
    </location>
</feature>
<dbReference type="PANTHER" id="PTHR47835:SF3">
    <property type="entry name" value="HELICASE FOR MEIOSIS 1"/>
    <property type="match status" value="1"/>
</dbReference>
<dbReference type="SMART" id="SM00487">
    <property type="entry name" value="DEXDc"/>
    <property type="match status" value="1"/>
</dbReference>
<feature type="compositionally biased region" description="Low complexity" evidence="11">
    <location>
        <begin position="910"/>
        <end position="923"/>
    </location>
</feature>
<comment type="caution">
    <text evidence="14">The sequence shown here is derived from an EMBL/GenBank/DDBJ whole genome shotgun (WGS) entry which is preliminary data.</text>
</comment>
<dbReference type="InterPro" id="IPR057842">
    <property type="entry name" value="WH_MER3"/>
</dbReference>
<dbReference type="InterPro" id="IPR014001">
    <property type="entry name" value="Helicase_ATP-bd"/>
</dbReference>
<dbReference type="InterPro" id="IPR036390">
    <property type="entry name" value="WH_DNA-bd_sf"/>
</dbReference>
<evidence type="ECO:0000256" key="7">
    <source>
        <dbReference type="ARBA" id="ARBA00023254"/>
    </source>
</evidence>
<feature type="domain" description="Helicase ATP-binding" evidence="12">
    <location>
        <begin position="58"/>
        <end position="249"/>
    </location>
</feature>
<feature type="region of interest" description="Disordered" evidence="11">
    <location>
        <begin position="866"/>
        <end position="891"/>
    </location>
</feature>
<dbReference type="InterPro" id="IPR001650">
    <property type="entry name" value="Helicase_C-like"/>
</dbReference>
<dbReference type="EC" id="5.6.2.4" evidence="9"/>
<evidence type="ECO:0000256" key="10">
    <source>
        <dbReference type="ARBA" id="ARBA00048988"/>
    </source>
</evidence>
<feature type="region of interest" description="Disordered" evidence="11">
    <location>
        <begin position="1245"/>
        <end position="1287"/>
    </location>
</feature>
<evidence type="ECO:0000256" key="3">
    <source>
        <dbReference type="ARBA" id="ARBA00022801"/>
    </source>
</evidence>
<dbReference type="SUPFAM" id="SSF158702">
    <property type="entry name" value="Sec63 N-terminal domain-like"/>
    <property type="match status" value="1"/>
</dbReference>
<keyword evidence="5" id="KW-0067">ATP-binding</keyword>
<evidence type="ECO:0000256" key="8">
    <source>
        <dbReference type="ARBA" id="ARBA00034617"/>
    </source>
</evidence>
<evidence type="ECO:0000256" key="6">
    <source>
        <dbReference type="ARBA" id="ARBA00023235"/>
    </source>
</evidence>
<sequence>MFSSPSNESSNPGVYNNNNNSYISNHVNLKAVDELPEQHQSTFSNFQYFNVIQSTVFDSLLYTDESIVVSAPTGSGKTVIFELAIINFLNRLASFNQQIPYKVIYVAPVKALCEERLVDWYTKFSALGLSCISVTGDTDYYDFKRLITHNFIITTPEKWDVLTRRWRDNRNFIPFIKLFMIDEVHILNDNQRGPTVEVIISRMKAIHNAMGSTEYGYGTMNLRFIAASATIPNVEDVAEWLTMPMIGAKAFKFGDDMRPVKLKKVVLGYNYNPYHSSPFKFDITLNYKLQSIILQYAEGKPTLIFCSTRKNVEMTATYLTQNLTINLQPSQRQVLVDACANITEPKIKQLLAHGVSFHHAGLLAEDRRIVENLFRNSSLPILVTTSTLAMGINLPAHLVIVKSTKHYSNGEYQDCSESMLLQMIGRAGRPQYDTTATAVILTTASDKARYENMLGGSQSVESSLHTHLIEHVNAEVVLHTITDLGVAMEWLTSTFLYIRARKNPKHYGLPAGLNSDQIDNKLLEMCQVEINRLSRSKMLTIDEDVNIAPTPVGSLMAKYYVAFDTMNLFTKVTGHEVLQQILGLISKCKEFSDMYLRVNDKKPLNILNQCHGRQTIRFPLNGKIKTLDMKVNCIIQAEFGCLHIAEPSLINESQKIMRIGERVSSCLAEYLSSRHGCFSALLSALTLVKCFRARLWENSPYVSKQLSKIGNAFATAFANAEKTTFQQLLAANPRDLERIINRKPPMGNVIQQQIEHLPQYSLILTKEDSHTHLSVHLKITLENAPILHDECTVPQDSVMTLLIGDSNNDIVLLKPFKHSEFIETPSFETTFDFPKTYTQEIMAHFISEDWVGIDCQTRLALSANVTPPKNATAPKKPAQTPKKVAKQTKRASHVQMLVDSYFKKSKNCNKKSNSNSNTSKTSTPSAQLEKQRNDNPVPSPATTLSIAEPGDQTSSIFDDAKIKFATQTTVREIVEESNKEFMQQTRKWSSVPSYTDTIQTKRSKPPSSRYANKFFDFDQIGDSNDNLYSLKKQYGHGTPKQIEHALPDSSSSRPAEFKTERFSQDSIEDYMKNLPMDFPEPSSDPVDAPLPKSISWRSPLVISPVVKHPSIYDSEIGQSRGENGNRPFVADSSGGLRENGNVKRMISCSPAISDCGSLFSQPQPRPTLKTNNQSKGFPLSDRDYQLHMTQKESQANLSRSCNGWEDIISSSLLESLQGNSKKVTSTTPKRTTAKRSVPEYYSGTATRGTCSTKTQTSATTTTTNAGTQTNHSLEIDNHDSQPDLTVKAPSINSTISSVLGDIESQRQSPNRSLYSDKSEVFNNNLIAYNSAHNPPRHPVKEVTNLPPFFELPKRDIFDNGRCYPLNLQPIPELVCRTQPGLRPSKRRSFTIPNQNIFDDLPMHNHRFVDLQEAGPSGMNCQGYPPFPPPTYSYPYTNPGWHQLFPPIPTKYSSFNMYNNSKQYMLQQYLNPFYDNMQATHYGEHNGLGRFEDSDSD</sequence>
<comment type="catalytic activity">
    <reaction evidence="10">
        <text>ATP + H2O = ADP + phosphate + H(+)</text>
        <dbReference type="Rhea" id="RHEA:13065"/>
        <dbReference type="ChEBI" id="CHEBI:15377"/>
        <dbReference type="ChEBI" id="CHEBI:15378"/>
        <dbReference type="ChEBI" id="CHEBI:30616"/>
        <dbReference type="ChEBI" id="CHEBI:43474"/>
        <dbReference type="ChEBI" id="CHEBI:456216"/>
        <dbReference type="EC" id="5.6.2.4"/>
    </reaction>
</comment>
<dbReference type="InterPro" id="IPR011545">
    <property type="entry name" value="DEAD/DEAH_box_helicase_dom"/>
</dbReference>
<reference evidence="14 15" key="1">
    <citation type="journal article" date="2018" name="Elife">
        <title>Firefly genomes illuminate parallel origins of bioluminescence in beetles.</title>
        <authorList>
            <person name="Fallon T.R."/>
            <person name="Lower S.E."/>
            <person name="Chang C.H."/>
            <person name="Bessho-Uehara M."/>
            <person name="Martin G.J."/>
            <person name="Bewick A.J."/>
            <person name="Behringer M."/>
            <person name="Debat H.J."/>
            <person name="Wong I."/>
            <person name="Day J.C."/>
            <person name="Suvorov A."/>
            <person name="Silva C.J."/>
            <person name="Stanger-Hall K.F."/>
            <person name="Hall D.W."/>
            <person name="Schmitz R.J."/>
            <person name="Nelson D.R."/>
            <person name="Lewis S.M."/>
            <person name="Shigenobu S."/>
            <person name="Bybee S.M."/>
            <person name="Larracuente A.M."/>
            <person name="Oba Y."/>
            <person name="Weng J.K."/>
        </authorList>
    </citation>
    <scope>NUCLEOTIDE SEQUENCE [LARGE SCALE GENOMIC DNA]</scope>
    <source>
        <strain evidence="14">1611_PpyrPB1</strain>
        <tissue evidence="14">Whole body</tissue>
    </source>
</reference>
<protein>
    <recommendedName>
        <fullName evidence="9">DNA 3'-5' helicase</fullName>
        <ecNumber evidence="9">5.6.2.4</ecNumber>
    </recommendedName>
</protein>
<dbReference type="Proteomes" id="UP000327044">
    <property type="component" value="Unassembled WGS sequence"/>
</dbReference>
<dbReference type="GO" id="GO:0043138">
    <property type="term" value="F:3'-5' DNA helicase activity"/>
    <property type="evidence" value="ECO:0007669"/>
    <property type="project" value="UniProtKB-EC"/>
</dbReference>
<evidence type="ECO:0000256" key="1">
    <source>
        <dbReference type="ARBA" id="ARBA00010140"/>
    </source>
</evidence>
<evidence type="ECO:0000313" key="15">
    <source>
        <dbReference type="Proteomes" id="UP000327044"/>
    </source>
</evidence>
<dbReference type="SMART" id="SM00490">
    <property type="entry name" value="HELICc"/>
    <property type="match status" value="1"/>
</dbReference>
<dbReference type="SMART" id="SM00973">
    <property type="entry name" value="Sec63"/>
    <property type="match status" value="1"/>
</dbReference>
<dbReference type="Pfam" id="PF02889">
    <property type="entry name" value="Sec63"/>
    <property type="match status" value="1"/>
</dbReference>
<feature type="domain" description="Helicase C-terminal" evidence="13">
    <location>
        <begin position="288"/>
        <end position="476"/>
    </location>
</feature>
<dbReference type="Gene3D" id="1.10.10.10">
    <property type="entry name" value="Winged helix-like DNA-binding domain superfamily/Winged helix DNA-binding domain"/>
    <property type="match status" value="1"/>
</dbReference>
<dbReference type="InterPro" id="IPR036388">
    <property type="entry name" value="WH-like_DNA-bd_sf"/>
</dbReference>
<evidence type="ECO:0000256" key="4">
    <source>
        <dbReference type="ARBA" id="ARBA00022806"/>
    </source>
</evidence>
<evidence type="ECO:0000256" key="9">
    <source>
        <dbReference type="ARBA" id="ARBA00034808"/>
    </source>
</evidence>
<dbReference type="Pfam" id="PF00270">
    <property type="entry name" value="DEAD"/>
    <property type="match status" value="1"/>
</dbReference>
<keyword evidence="2" id="KW-0547">Nucleotide-binding</keyword>
<accession>A0A5N4AA07</accession>
<evidence type="ECO:0000256" key="5">
    <source>
        <dbReference type="ARBA" id="ARBA00022840"/>
    </source>
</evidence>
<evidence type="ECO:0000259" key="13">
    <source>
        <dbReference type="PROSITE" id="PS51194"/>
    </source>
</evidence>
<evidence type="ECO:0000256" key="11">
    <source>
        <dbReference type="SAM" id="MobiDB-lite"/>
    </source>
</evidence>
<dbReference type="Pfam" id="PF23445">
    <property type="entry name" value="WHD_SNRNP200"/>
    <property type="match status" value="1"/>
</dbReference>
<feature type="compositionally biased region" description="Low complexity" evidence="11">
    <location>
        <begin position="1248"/>
        <end position="1270"/>
    </location>
</feature>
<dbReference type="GO" id="GO:0016787">
    <property type="term" value="F:hydrolase activity"/>
    <property type="evidence" value="ECO:0007669"/>
    <property type="project" value="UniProtKB-KW"/>
</dbReference>
<keyword evidence="6" id="KW-0413">Isomerase</keyword>
<proteinExistence type="inferred from homology"/>
<gene>
    <name evidence="14" type="ORF">PPYR_13708</name>
</gene>
<dbReference type="Gene3D" id="3.40.50.300">
    <property type="entry name" value="P-loop containing nucleotide triphosphate hydrolases"/>
    <property type="match status" value="2"/>
</dbReference>
<dbReference type="GO" id="GO:0051321">
    <property type="term" value="P:meiotic cell cycle"/>
    <property type="evidence" value="ECO:0007669"/>
    <property type="project" value="UniProtKB-KW"/>
</dbReference>
<dbReference type="EMBL" id="VVIM01000009">
    <property type="protein sequence ID" value="KAB0794088.1"/>
    <property type="molecule type" value="Genomic_DNA"/>
</dbReference>
<dbReference type="SUPFAM" id="SSF46785">
    <property type="entry name" value="Winged helix' DNA-binding domain"/>
    <property type="match status" value="1"/>
</dbReference>
<evidence type="ECO:0000313" key="14">
    <source>
        <dbReference type="EMBL" id="KAB0794088.1"/>
    </source>
</evidence>
<dbReference type="GO" id="GO:0003676">
    <property type="term" value="F:nucleic acid binding"/>
    <property type="evidence" value="ECO:0007669"/>
    <property type="project" value="InterPro"/>
</dbReference>
<keyword evidence="7" id="KW-0469">Meiosis</keyword>
<dbReference type="PANTHER" id="PTHR47835">
    <property type="entry name" value="HFM1, ATP DEPENDENT DNA HELICASE HOMOLOG"/>
    <property type="match status" value="1"/>
</dbReference>
<dbReference type="InParanoid" id="A0A5N4AA07"/>
<name>A0A5N4AA07_PHOPY</name>
<feature type="region of interest" description="Disordered" evidence="11">
    <location>
        <begin position="1116"/>
        <end position="1136"/>
    </location>
</feature>
<dbReference type="Pfam" id="PF00271">
    <property type="entry name" value="Helicase_C"/>
    <property type="match status" value="1"/>
</dbReference>
<dbReference type="PROSITE" id="PS51192">
    <property type="entry name" value="HELICASE_ATP_BIND_1"/>
    <property type="match status" value="1"/>
</dbReference>
<feature type="compositionally biased region" description="Low complexity" evidence="11">
    <location>
        <begin position="866"/>
        <end position="882"/>
    </location>
</feature>
<dbReference type="InterPro" id="IPR027417">
    <property type="entry name" value="P-loop_NTPase"/>
</dbReference>
<comment type="similarity">
    <text evidence="1">Belongs to the helicase family. SKI2 subfamily.</text>
</comment>
<keyword evidence="3" id="KW-0378">Hydrolase</keyword>